<keyword evidence="3" id="KW-1185">Reference proteome</keyword>
<dbReference type="EMBL" id="AQHN01000072">
    <property type="protein sequence ID" value="ENN86077.1"/>
    <property type="molecule type" value="Genomic_DNA"/>
</dbReference>
<feature type="region of interest" description="Disordered" evidence="1">
    <location>
        <begin position="401"/>
        <end position="444"/>
    </location>
</feature>
<dbReference type="AlphaFoldDB" id="N6V513"/>
<feature type="compositionally biased region" description="Basic and acidic residues" evidence="1">
    <location>
        <begin position="412"/>
        <end position="422"/>
    </location>
</feature>
<reference evidence="2 3" key="1">
    <citation type="journal article" date="2012" name="BMC Genomics">
        <title>Genomic basis of broad host range and environmental adaptability of Rhizobium tropici CIAT 899 and Rhizobium sp. PRF 81 which are used in inoculants for common bean (Phaseolus vulgaris L.).</title>
        <authorList>
            <person name="Ormeno-Orrillo E."/>
            <person name="Menna P."/>
            <person name="Almeida L.G."/>
            <person name="Ollero F.J."/>
            <person name="Nicolas M.F."/>
            <person name="Pains Rodrigues E."/>
            <person name="Shigueyoshi Nakatani A."/>
            <person name="Silva Batista J.S."/>
            <person name="Oliveira Chueire L.M."/>
            <person name="Souza R.C."/>
            <person name="Ribeiro Vasconcelos A.T."/>
            <person name="Megias M."/>
            <person name="Hungria M."/>
            <person name="Martinez-Romero E."/>
        </authorList>
    </citation>
    <scope>NUCLEOTIDE SEQUENCE [LARGE SCALE GENOMIC DNA]</scope>
    <source>
        <strain evidence="2 3">PRF 81</strain>
    </source>
</reference>
<evidence type="ECO:0000313" key="3">
    <source>
        <dbReference type="Proteomes" id="UP000012429"/>
    </source>
</evidence>
<evidence type="ECO:0000313" key="2">
    <source>
        <dbReference type="EMBL" id="ENN86077.1"/>
    </source>
</evidence>
<dbReference type="PATRIC" id="fig|363754.4.peg.4032"/>
<dbReference type="Proteomes" id="UP000012429">
    <property type="component" value="Unassembled WGS sequence"/>
</dbReference>
<feature type="compositionally biased region" description="Polar residues" evidence="1">
    <location>
        <begin position="428"/>
        <end position="444"/>
    </location>
</feature>
<proteinExistence type="predicted"/>
<protein>
    <submittedName>
        <fullName evidence="2">Uncharacterized protein</fullName>
    </submittedName>
</protein>
<sequence>MANIIDTLYVAVGLDPSAYKKGAKEIQETDKKTTDQMVKSGKIVEASAKSTAQAISSVTRSVLTLYATFLGARGIKEFIADLNTADASLGRFAANLGQSPQTIAAWGMATERMGGSAEATAGSFERIGKALYDLHRNGQLLPKEFSQLQALTGKRIDTEHGVDKFLRDTASALKAMNGIDPAQAHFLAQGMGIDDATANVMIKYGDAIGAYLDQIKKLSPSNDAIKAAQQLQDQWVTLQQTAVSLANTVLEKLGPTMAKLLKQMTDWLEKNQDWLRSGIVKAVGDFSDYLAKVDWNAIGQGLKDFGNDAKQVADAIGGITTATEVLFALWAGSKALGMLGSLRTALGPSAAATPSASSGGGMMGVLGKIFAVTGAAYMLTDTAPGPSQAKINAAEKNAWYNRGPAANSSGSPDDRDRDRVGREGSLNDFLNQTVDGRPVSKSNPMPVTLEQQGSGGGFWQSVGNFFGGLLGGGGSNDAAPSGGKTTPFVGKTLAAGTPSLTGSNADVVAYIRQAAIKRGIDPNIALRVANHEGLRGFDPTKVDRGGDGNSSFGPFQLHYGGINPRMPHGGLGDEFTKKTGLDARNSSTWKQQIDFALDQVRKGGWGPWMGARAEGITGKMGVGPFPDTGYVDSVMSGARGAALSNIQNNHTATTSSTSNAMHVGTINVNAPQATDSKGIASTIADSLFRSTVAATANSGPQ</sequence>
<dbReference type="OrthoDB" id="8421800at2"/>
<dbReference type="RefSeq" id="WP_004121263.1">
    <property type="nucleotide sequence ID" value="NZ_AQHN01000072.1"/>
</dbReference>
<organism evidence="2 3">
    <name type="scientific">Rhizobium freirei PRF 81</name>
    <dbReference type="NCBI Taxonomy" id="363754"/>
    <lineage>
        <taxon>Bacteria</taxon>
        <taxon>Pseudomonadati</taxon>
        <taxon>Pseudomonadota</taxon>
        <taxon>Alphaproteobacteria</taxon>
        <taxon>Hyphomicrobiales</taxon>
        <taxon>Rhizobiaceae</taxon>
        <taxon>Rhizobium/Agrobacterium group</taxon>
        <taxon>Rhizobium</taxon>
    </lineage>
</organism>
<accession>N6V513</accession>
<evidence type="ECO:0000256" key="1">
    <source>
        <dbReference type="SAM" id="MobiDB-lite"/>
    </source>
</evidence>
<dbReference type="STRING" id="363754.RHSP_32076"/>
<comment type="caution">
    <text evidence="2">The sequence shown here is derived from an EMBL/GenBank/DDBJ whole genome shotgun (WGS) entry which is preliminary data.</text>
</comment>
<name>N6V513_9HYPH</name>
<gene>
    <name evidence="2" type="ORF">RHSP_32076</name>
</gene>